<accession>A0A6J6X179</accession>
<reference evidence="1" key="1">
    <citation type="submission" date="2020-05" db="EMBL/GenBank/DDBJ databases">
        <authorList>
            <person name="Chiriac C."/>
            <person name="Salcher M."/>
            <person name="Ghai R."/>
            <person name="Kavagutti S V."/>
        </authorList>
    </citation>
    <scope>NUCLEOTIDE SEQUENCE</scope>
</reference>
<sequence>MKRLAIFLALLLLGTSQAAAAPKSVAVKKLSLIAVNQGAEKLVISGKTLVTVGNTDGINSNILLTGLDSNGVQLWQKTIDSGVDEVALAATTDPSGNIWLAGASSALVSSDTATAPIQAENPDGVLVEPVTKLRGDMNLLTLWKVSPVGDVIATYSASQSAPALINAISANASGVSVVGSLQEKPFIQSVTAQGVFGKLISIGTSKSSLNAIVRQSDGTLSVFGTSAETLGGKKLAGIRDGILIKISKSGAVASVVRSSAPKADRSWIGADSTLALTGFVKTGKVIESAFTKFTTAFAPTWTLRVPSLGTSAVISSGTTTYGAFASNSAISGVIGWKPTSPSLLMLSFDNKGVVTGAFGSSELTEPIALAYSKELGFIGLAKTANQSISLFKLP</sequence>
<evidence type="ECO:0000313" key="1">
    <source>
        <dbReference type="EMBL" id="CAB4787867.1"/>
    </source>
</evidence>
<gene>
    <name evidence="1" type="ORF">UFOPK2978_00345</name>
</gene>
<proteinExistence type="predicted"/>
<organism evidence="1">
    <name type="scientific">freshwater metagenome</name>
    <dbReference type="NCBI Taxonomy" id="449393"/>
    <lineage>
        <taxon>unclassified sequences</taxon>
        <taxon>metagenomes</taxon>
        <taxon>ecological metagenomes</taxon>
    </lineage>
</organism>
<dbReference type="AlphaFoldDB" id="A0A6J6X179"/>
<dbReference type="EMBL" id="CAFAAF010000033">
    <property type="protein sequence ID" value="CAB4787867.1"/>
    <property type="molecule type" value="Genomic_DNA"/>
</dbReference>
<name>A0A6J6X179_9ZZZZ</name>
<protein>
    <submittedName>
        <fullName evidence="1">Unannotated protein</fullName>
    </submittedName>
</protein>